<feature type="non-terminal residue" evidence="7">
    <location>
        <position position="1"/>
    </location>
</feature>
<evidence type="ECO:0000313" key="8">
    <source>
        <dbReference type="Proteomes" id="UP000030671"/>
    </source>
</evidence>
<dbReference type="AlphaFoldDB" id="W4KM86"/>
<evidence type="ECO:0000259" key="6">
    <source>
        <dbReference type="Pfam" id="PF10075"/>
    </source>
</evidence>
<keyword evidence="5" id="KW-0539">Nucleus</keyword>
<evidence type="ECO:0000256" key="4">
    <source>
        <dbReference type="ARBA" id="ARBA00022790"/>
    </source>
</evidence>
<keyword evidence="4" id="KW-0736">Signalosome</keyword>
<dbReference type="GO" id="GO:0010387">
    <property type="term" value="P:COP9 signalosome assembly"/>
    <property type="evidence" value="ECO:0007669"/>
    <property type="project" value="InterPro"/>
</dbReference>
<gene>
    <name evidence="7" type="ORF">HETIRDRAFT_309227</name>
</gene>
<keyword evidence="8" id="KW-1185">Reference proteome</keyword>
<dbReference type="HOGENOM" id="CLU_094291_1_0_1"/>
<organism evidence="7 8">
    <name type="scientific">Heterobasidion irregulare (strain TC 32-1)</name>
    <dbReference type="NCBI Taxonomy" id="747525"/>
    <lineage>
        <taxon>Eukaryota</taxon>
        <taxon>Fungi</taxon>
        <taxon>Dikarya</taxon>
        <taxon>Basidiomycota</taxon>
        <taxon>Agaricomycotina</taxon>
        <taxon>Agaricomycetes</taxon>
        <taxon>Russulales</taxon>
        <taxon>Bondarzewiaceae</taxon>
        <taxon>Heterobasidion</taxon>
        <taxon>Heterobasidion annosum species complex</taxon>
    </lineage>
</organism>
<keyword evidence="3" id="KW-0963">Cytoplasm</keyword>
<dbReference type="Proteomes" id="UP000030671">
    <property type="component" value="Unassembled WGS sequence"/>
</dbReference>
<feature type="domain" description="CSN8/PSMD8/EIF3K" evidence="6">
    <location>
        <begin position="4"/>
        <end position="137"/>
    </location>
</feature>
<dbReference type="eggNOG" id="ENOG502RSEX">
    <property type="taxonomic scope" value="Eukaryota"/>
</dbReference>
<evidence type="ECO:0000313" key="7">
    <source>
        <dbReference type="EMBL" id="ETW86176.1"/>
    </source>
</evidence>
<evidence type="ECO:0000256" key="1">
    <source>
        <dbReference type="ARBA" id="ARBA00004123"/>
    </source>
</evidence>
<dbReference type="OrthoDB" id="5351233at2759"/>
<dbReference type="STRING" id="747525.W4KM86"/>
<dbReference type="PANTHER" id="PTHR13339:SF0">
    <property type="entry name" value="COP9 SIGNALOSOME COMPLEX SUBUNIT 8"/>
    <property type="match status" value="1"/>
</dbReference>
<comment type="subcellular location">
    <subcellularLocation>
        <location evidence="2">Cytoplasm</location>
    </subcellularLocation>
    <subcellularLocation>
        <location evidence="1">Nucleus</location>
    </subcellularLocation>
</comment>
<dbReference type="GO" id="GO:0000338">
    <property type="term" value="P:protein deneddylation"/>
    <property type="evidence" value="ECO:0007669"/>
    <property type="project" value="InterPro"/>
</dbReference>
<dbReference type="Pfam" id="PF10075">
    <property type="entry name" value="CSN8_PSD8_EIF3K"/>
    <property type="match status" value="1"/>
</dbReference>
<evidence type="ECO:0000256" key="3">
    <source>
        <dbReference type="ARBA" id="ARBA00022490"/>
    </source>
</evidence>
<dbReference type="GO" id="GO:0008180">
    <property type="term" value="C:COP9 signalosome"/>
    <property type="evidence" value="ECO:0007669"/>
    <property type="project" value="UniProtKB-KW"/>
</dbReference>
<reference evidence="7 8" key="1">
    <citation type="journal article" date="2012" name="New Phytol.">
        <title>Insight into trade-off between wood decay and parasitism from the genome of a fungal forest pathogen.</title>
        <authorList>
            <person name="Olson A."/>
            <person name="Aerts A."/>
            <person name="Asiegbu F."/>
            <person name="Belbahri L."/>
            <person name="Bouzid O."/>
            <person name="Broberg A."/>
            <person name="Canback B."/>
            <person name="Coutinho P.M."/>
            <person name="Cullen D."/>
            <person name="Dalman K."/>
            <person name="Deflorio G."/>
            <person name="van Diepen L.T."/>
            <person name="Dunand C."/>
            <person name="Duplessis S."/>
            <person name="Durling M."/>
            <person name="Gonthier P."/>
            <person name="Grimwood J."/>
            <person name="Fossdal C.G."/>
            <person name="Hansson D."/>
            <person name="Henrissat B."/>
            <person name="Hietala A."/>
            <person name="Himmelstrand K."/>
            <person name="Hoffmeister D."/>
            <person name="Hogberg N."/>
            <person name="James T.Y."/>
            <person name="Karlsson M."/>
            <person name="Kohler A."/>
            <person name="Kues U."/>
            <person name="Lee Y.H."/>
            <person name="Lin Y.C."/>
            <person name="Lind M."/>
            <person name="Lindquist E."/>
            <person name="Lombard V."/>
            <person name="Lucas S."/>
            <person name="Lunden K."/>
            <person name="Morin E."/>
            <person name="Murat C."/>
            <person name="Park J."/>
            <person name="Raffaello T."/>
            <person name="Rouze P."/>
            <person name="Salamov A."/>
            <person name="Schmutz J."/>
            <person name="Solheim H."/>
            <person name="Stahlberg J."/>
            <person name="Velez H."/>
            <person name="de Vries R.P."/>
            <person name="Wiebenga A."/>
            <person name="Woodward S."/>
            <person name="Yakovlev I."/>
            <person name="Garbelotto M."/>
            <person name="Martin F."/>
            <person name="Grigoriev I.V."/>
            <person name="Stenlid J."/>
        </authorList>
    </citation>
    <scope>NUCLEOTIDE SEQUENCE [LARGE SCALE GENOMIC DNA]</scope>
    <source>
        <strain evidence="7 8">TC 32-1</strain>
    </source>
</reference>
<dbReference type="KEGG" id="hir:HETIRDRAFT_309227"/>
<proteinExistence type="predicted"/>
<dbReference type="InterPro" id="IPR033205">
    <property type="entry name" value="COP9_CSN8"/>
</dbReference>
<dbReference type="GeneID" id="20669656"/>
<dbReference type="PANTHER" id="PTHR13339">
    <property type="entry name" value="COP9 SIGNALOSOME COMPLEX SUBUNIT 8"/>
    <property type="match status" value="1"/>
</dbReference>
<dbReference type="EMBL" id="KI925455">
    <property type="protein sequence ID" value="ETW86176.1"/>
    <property type="molecule type" value="Genomic_DNA"/>
</dbReference>
<evidence type="ECO:0000256" key="5">
    <source>
        <dbReference type="ARBA" id="ARBA00023242"/>
    </source>
</evidence>
<dbReference type="GO" id="GO:0005737">
    <property type="term" value="C:cytoplasm"/>
    <property type="evidence" value="ECO:0007669"/>
    <property type="project" value="UniProtKB-SubCell"/>
</dbReference>
<name>W4KM86_HETIT</name>
<evidence type="ECO:0000256" key="2">
    <source>
        <dbReference type="ARBA" id="ARBA00004496"/>
    </source>
</evidence>
<accession>W4KM86</accession>
<sequence length="172" mass="18804">PLVLSYLILDDLPPAKFVLTRLPDSIASKPLPQSLFNIFASVWERKYENVYPRAEALMDIAHQADFPEGLASLIATLVTQFVESFRRRTFALISRAYSSIPLALAQAYIGLSQEELLAVTEANQWTYDASSQILTPAPVAGPRSTTYISGTSSPSTLKALDLITDSVALLEA</sequence>
<protein>
    <recommendedName>
        <fullName evidence="6">CSN8/PSMD8/EIF3K domain-containing protein</fullName>
    </recommendedName>
</protein>
<dbReference type="InterPro" id="IPR033464">
    <property type="entry name" value="CSN8_PSD8_EIF3K"/>
</dbReference>
<dbReference type="InParanoid" id="W4KM86"/>
<dbReference type="RefSeq" id="XP_009542942.1">
    <property type="nucleotide sequence ID" value="XM_009544647.1"/>
</dbReference>